<accession>A0A8J2PIN2</accession>
<evidence type="ECO:0000256" key="11">
    <source>
        <dbReference type="SAM" id="MobiDB-lite"/>
    </source>
</evidence>
<evidence type="ECO:0000313" key="16">
    <source>
        <dbReference type="Proteomes" id="UP000708208"/>
    </source>
</evidence>
<evidence type="ECO:0000259" key="14">
    <source>
        <dbReference type="PROSITE" id="PS51888"/>
    </source>
</evidence>
<dbReference type="GO" id="GO:0006508">
    <property type="term" value="P:proteolysis"/>
    <property type="evidence" value="ECO:0007669"/>
    <property type="project" value="UniProtKB-KW"/>
</dbReference>
<feature type="domain" description="Peptidase S1" evidence="13">
    <location>
        <begin position="173"/>
        <end position="427"/>
    </location>
</feature>
<evidence type="ECO:0000256" key="2">
    <source>
        <dbReference type="ARBA" id="ARBA00022525"/>
    </source>
</evidence>
<keyword evidence="7" id="KW-0865">Zymogen</keyword>
<dbReference type="Pfam" id="PF12032">
    <property type="entry name" value="CLIP"/>
    <property type="match status" value="1"/>
</dbReference>
<keyword evidence="8" id="KW-1015">Disulfide bond</keyword>
<keyword evidence="2" id="KW-0964">Secreted</keyword>
<gene>
    <name evidence="15" type="ORF">AFUS01_LOCUS33513</name>
</gene>
<evidence type="ECO:0000256" key="6">
    <source>
        <dbReference type="ARBA" id="ARBA00022825"/>
    </source>
</evidence>
<dbReference type="PROSITE" id="PS00135">
    <property type="entry name" value="TRYPSIN_SER"/>
    <property type="match status" value="1"/>
</dbReference>
<dbReference type="Pfam" id="PF00089">
    <property type="entry name" value="Trypsin"/>
    <property type="match status" value="1"/>
</dbReference>
<evidence type="ECO:0000256" key="9">
    <source>
        <dbReference type="ARBA" id="ARBA00024195"/>
    </source>
</evidence>
<keyword evidence="3 10" id="KW-0645">Protease</keyword>
<feature type="compositionally biased region" description="Basic and acidic residues" evidence="11">
    <location>
        <begin position="35"/>
        <end position="47"/>
    </location>
</feature>
<dbReference type="Proteomes" id="UP000708208">
    <property type="component" value="Unassembled WGS sequence"/>
</dbReference>
<dbReference type="InterPro" id="IPR033116">
    <property type="entry name" value="TRYPSIN_SER"/>
</dbReference>
<dbReference type="PROSITE" id="PS51888">
    <property type="entry name" value="CLIP"/>
    <property type="match status" value="1"/>
</dbReference>
<dbReference type="PROSITE" id="PS50240">
    <property type="entry name" value="TRYPSIN_DOM"/>
    <property type="match status" value="1"/>
</dbReference>
<evidence type="ECO:0000313" key="15">
    <source>
        <dbReference type="EMBL" id="CAG7823289.1"/>
    </source>
</evidence>
<dbReference type="AlphaFoldDB" id="A0A8J2PIN2"/>
<evidence type="ECO:0000256" key="7">
    <source>
        <dbReference type="ARBA" id="ARBA00023145"/>
    </source>
</evidence>
<keyword evidence="16" id="KW-1185">Reference proteome</keyword>
<feature type="domain" description="Clip" evidence="14">
    <location>
        <begin position="51"/>
        <end position="104"/>
    </location>
</feature>
<evidence type="ECO:0000256" key="8">
    <source>
        <dbReference type="ARBA" id="ARBA00023157"/>
    </source>
</evidence>
<evidence type="ECO:0000256" key="12">
    <source>
        <dbReference type="SAM" id="SignalP"/>
    </source>
</evidence>
<dbReference type="EMBL" id="CAJVCH010529026">
    <property type="protein sequence ID" value="CAG7823289.1"/>
    <property type="molecule type" value="Genomic_DNA"/>
</dbReference>
<proteinExistence type="inferred from homology"/>
<keyword evidence="6 10" id="KW-0720">Serine protease</keyword>
<feature type="signal peptide" evidence="12">
    <location>
        <begin position="1"/>
        <end position="26"/>
    </location>
</feature>
<reference evidence="15" key="1">
    <citation type="submission" date="2021-06" db="EMBL/GenBank/DDBJ databases">
        <authorList>
            <person name="Hodson N. C."/>
            <person name="Mongue J. A."/>
            <person name="Jaron S. K."/>
        </authorList>
    </citation>
    <scope>NUCLEOTIDE SEQUENCE</scope>
</reference>
<feature type="region of interest" description="Disordered" evidence="11">
    <location>
        <begin position="34"/>
        <end position="53"/>
    </location>
</feature>
<dbReference type="InterPro" id="IPR022700">
    <property type="entry name" value="CLIP"/>
</dbReference>
<comment type="caution">
    <text evidence="15">The sequence shown here is derived from an EMBL/GenBank/DDBJ whole genome shotgun (WGS) entry which is preliminary data.</text>
</comment>
<dbReference type="OrthoDB" id="10061449at2759"/>
<organism evidence="15 16">
    <name type="scientific">Allacma fusca</name>
    <dbReference type="NCBI Taxonomy" id="39272"/>
    <lineage>
        <taxon>Eukaryota</taxon>
        <taxon>Metazoa</taxon>
        <taxon>Ecdysozoa</taxon>
        <taxon>Arthropoda</taxon>
        <taxon>Hexapoda</taxon>
        <taxon>Collembola</taxon>
        <taxon>Symphypleona</taxon>
        <taxon>Sminthuridae</taxon>
        <taxon>Allacma</taxon>
    </lineage>
</organism>
<feature type="chain" id="PRO_5035179585" evidence="12">
    <location>
        <begin position="27"/>
        <end position="441"/>
    </location>
</feature>
<name>A0A8J2PIN2_9HEXA</name>
<evidence type="ECO:0000256" key="1">
    <source>
        <dbReference type="ARBA" id="ARBA00004613"/>
    </source>
</evidence>
<evidence type="ECO:0000259" key="13">
    <source>
        <dbReference type="PROSITE" id="PS50240"/>
    </source>
</evidence>
<dbReference type="GO" id="GO:0004252">
    <property type="term" value="F:serine-type endopeptidase activity"/>
    <property type="evidence" value="ECO:0007669"/>
    <property type="project" value="InterPro"/>
</dbReference>
<evidence type="ECO:0000256" key="4">
    <source>
        <dbReference type="ARBA" id="ARBA00022729"/>
    </source>
</evidence>
<dbReference type="FunFam" id="2.40.10.10:FF:000146">
    <property type="entry name" value="Serine protease 53"/>
    <property type="match status" value="1"/>
</dbReference>
<keyword evidence="4 12" id="KW-0732">Signal</keyword>
<evidence type="ECO:0000256" key="3">
    <source>
        <dbReference type="ARBA" id="ARBA00022670"/>
    </source>
</evidence>
<dbReference type="SMART" id="SM00020">
    <property type="entry name" value="Tryp_SPc"/>
    <property type="match status" value="1"/>
</dbReference>
<evidence type="ECO:0000256" key="5">
    <source>
        <dbReference type="ARBA" id="ARBA00022801"/>
    </source>
</evidence>
<dbReference type="CDD" id="cd00190">
    <property type="entry name" value="Tryp_SPc"/>
    <property type="match status" value="1"/>
</dbReference>
<sequence>MMKKKEEFVLFLSLVLLFYFSSFSRSQEILFPENEGTRDASKEETAKDVNSNSNGTNRCDKLCIPLDLCPSLFELLESPNQSKIKFLQGRSCGFTRNGDPLVWCDDAICSRSYNLKRNKTPTAEVHLTSSSTENKANISREISARTSHPVKVAFTPIPGESDSLCGTTLLSRIHGGEKAAREEFPWIIALAIETLNGPQIICGGALISEEWVITAAHCVVDSFHRLRNISHIRVGAYDISKAHEDGAENVKVKSIFYHPQFRERPVIKNDIALLKLQKNISYSVTVGTICLPGRTQFHERLDEVSGDRAFIAGWGGNGERSNFHVLQKVEIPLISINSCIRSLMRLRVRVIPELQICGGSKNRDSCKGDSGGPLMMTVNGRMTLIGIISYGTAQCDGLLPGVYTRFDLLNDMRSQQAYHMYLQCTLLISEKASDYIYLLKR</sequence>
<dbReference type="InterPro" id="IPR018114">
    <property type="entry name" value="TRYPSIN_HIS"/>
</dbReference>
<protein>
    <submittedName>
        <fullName evidence="15">Uncharacterized protein</fullName>
    </submittedName>
</protein>
<dbReference type="InterPro" id="IPR001254">
    <property type="entry name" value="Trypsin_dom"/>
</dbReference>
<dbReference type="PANTHER" id="PTHR24256">
    <property type="entry name" value="TRYPTASE-RELATED"/>
    <property type="match status" value="1"/>
</dbReference>
<dbReference type="InterPro" id="IPR051487">
    <property type="entry name" value="Ser/Thr_Proteases_Immune/Dev"/>
</dbReference>
<comment type="similarity">
    <text evidence="9">Belongs to the peptidase S1 family. CLIP subfamily.</text>
</comment>
<dbReference type="GO" id="GO:0005576">
    <property type="term" value="C:extracellular region"/>
    <property type="evidence" value="ECO:0007669"/>
    <property type="project" value="UniProtKB-SubCell"/>
</dbReference>
<dbReference type="PROSITE" id="PS00134">
    <property type="entry name" value="TRYPSIN_HIS"/>
    <property type="match status" value="1"/>
</dbReference>
<evidence type="ECO:0000256" key="10">
    <source>
        <dbReference type="RuleBase" id="RU363034"/>
    </source>
</evidence>
<comment type="subcellular location">
    <subcellularLocation>
        <location evidence="1">Secreted</location>
    </subcellularLocation>
</comment>
<keyword evidence="5 10" id="KW-0378">Hydrolase</keyword>